<evidence type="ECO:0000313" key="1">
    <source>
        <dbReference type="EMBL" id="MBB6444143.1"/>
    </source>
</evidence>
<proteinExistence type="predicted"/>
<dbReference type="EMBL" id="JACHGK010000002">
    <property type="protein sequence ID" value="MBB6444143.1"/>
    <property type="molecule type" value="Genomic_DNA"/>
</dbReference>
<dbReference type="AlphaFoldDB" id="A0A7X0HNP1"/>
<comment type="caution">
    <text evidence="1">The sequence shown here is derived from an EMBL/GenBank/DDBJ whole genome shotgun (WGS) entry which is preliminary data.</text>
</comment>
<reference evidence="1 2" key="1">
    <citation type="submission" date="2020-08" db="EMBL/GenBank/DDBJ databases">
        <title>Genomic Encyclopedia of Type Strains, Phase IV (KMG-IV): sequencing the most valuable type-strain genomes for metagenomic binning, comparative biology and taxonomic classification.</title>
        <authorList>
            <person name="Goeker M."/>
        </authorList>
    </citation>
    <scope>NUCLEOTIDE SEQUENCE [LARGE SCALE GENOMIC DNA]</scope>
    <source>
        <strain evidence="1 2">DSM 5391</strain>
    </source>
</reference>
<dbReference type="RefSeq" id="WP_184522933.1">
    <property type="nucleotide sequence ID" value="NZ_JACHGK010000002.1"/>
</dbReference>
<evidence type="ECO:0000313" key="2">
    <source>
        <dbReference type="Proteomes" id="UP000531594"/>
    </source>
</evidence>
<sequence>MCMYGYEYEYGQSHVNIGFNSETTMVRKVTKKNPDTSIYGIVPGTELKEVYKIIDSHGFSKSESSKYVFYKENIRLTLISMKGTLADGVTIEINPE</sequence>
<organism evidence="1 2">
    <name type="scientific">Bacillus benzoevorans</name>
    <dbReference type="NCBI Taxonomy" id="1456"/>
    <lineage>
        <taxon>Bacteria</taxon>
        <taxon>Bacillati</taxon>
        <taxon>Bacillota</taxon>
        <taxon>Bacilli</taxon>
        <taxon>Bacillales</taxon>
        <taxon>Bacillaceae</taxon>
        <taxon>Bacillus</taxon>
    </lineage>
</organism>
<dbReference type="Proteomes" id="UP000531594">
    <property type="component" value="Unassembled WGS sequence"/>
</dbReference>
<name>A0A7X0HNP1_9BACI</name>
<protein>
    <submittedName>
        <fullName evidence="1">Uncharacterized protein</fullName>
    </submittedName>
</protein>
<keyword evidence="2" id="KW-1185">Reference proteome</keyword>
<accession>A0A7X0HNP1</accession>
<gene>
    <name evidence="1" type="ORF">HNR53_000751</name>
</gene>